<dbReference type="InterPro" id="IPR012349">
    <property type="entry name" value="Split_barrel_FMN-bd"/>
</dbReference>
<dbReference type="HOGENOM" id="CLU_067890_1_2_7"/>
<dbReference type="Proteomes" id="UP000008825">
    <property type="component" value="Chromosome"/>
</dbReference>
<dbReference type="KEGG" id="gbm:Gbem_3154"/>
<dbReference type="PANTHER" id="PTHR34071:SF2">
    <property type="entry name" value="FLAVIN-NUCLEOTIDE-BINDING PROTEIN"/>
    <property type="match status" value="1"/>
</dbReference>
<dbReference type="PANTHER" id="PTHR34071">
    <property type="entry name" value="5-NITROIMIDAZOLE ANTIBIOTICS RESISTANCE PROTEIN, NIMA-FAMILY-RELATED PROTEIN-RELATED"/>
    <property type="match status" value="1"/>
</dbReference>
<dbReference type="SUPFAM" id="SSF50475">
    <property type="entry name" value="FMN-binding split barrel"/>
    <property type="match status" value="1"/>
</dbReference>
<reference evidence="1 2" key="2">
    <citation type="journal article" date="2010" name="BMC Genomics">
        <title>The genome of Geobacter bemidjiensis, exemplar for the subsurface clade of Geobacter species that predominate in Fe(III)-reducing subsurface environments.</title>
        <authorList>
            <person name="Aklujkar M."/>
            <person name="Young N.D."/>
            <person name="Holmes D."/>
            <person name="Chavan M."/>
            <person name="Risso C."/>
            <person name="Kiss H.E."/>
            <person name="Han C.S."/>
            <person name="Land M.L."/>
            <person name="Lovley D.R."/>
        </authorList>
    </citation>
    <scope>NUCLEOTIDE SEQUENCE [LARGE SCALE GENOMIC DNA]</scope>
    <source>
        <strain evidence="2">ATCC BAA-1014 / DSM 16622 / JCM 12645 / Bem</strain>
    </source>
</reference>
<dbReference type="InterPro" id="IPR024747">
    <property type="entry name" value="Pyridox_Oxase-rel"/>
</dbReference>
<dbReference type="eggNOG" id="COG3467">
    <property type="taxonomic scope" value="Bacteria"/>
</dbReference>
<dbReference type="STRING" id="404380.Gbem_3154"/>
<name>B5E8Z2_CITBB</name>
<dbReference type="Pfam" id="PF12900">
    <property type="entry name" value="Pyridox_ox_2"/>
    <property type="match status" value="1"/>
</dbReference>
<gene>
    <name evidence="1" type="ordered locus">Gbem_3154</name>
</gene>
<dbReference type="EMBL" id="CP001124">
    <property type="protein sequence ID" value="ACH40156.1"/>
    <property type="molecule type" value="Genomic_DNA"/>
</dbReference>
<organism evidence="1 2">
    <name type="scientific">Citrifermentans bemidjiense (strain ATCC BAA-1014 / DSM 16622 / JCM 12645 / Bem)</name>
    <name type="common">Geobacter bemidjiensis</name>
    <dbReference type="NCBI Taxonomy" id="404380"/>
    <lineage>
        <taxon>Bacteria</taxon>
        <taxon>Pseudomonadati</taxon>
        <taxon>Thermodesulfobacteriota</taxon>
        <taxon>Desulfuromonadia</taxon>
        <taxon>Geobacterales</taxon>
        <taxon>Geobacteraceae</taxon>
        <taxon>Citrifermentans</taxon>
    </lineage>
</organism>
<accession>B5E8Z2</accession>
<evidence type="ECO:0000313" key="1">
    <source>
        <dbReference type="EMBL" id="ACH40156.1"/>
    </source>
</evidence>
<dbReference type="RefSeq" id="WP_012531589.1">
    <property type="nucleotide sequence ID" value="NC_011146.1"/>
</dbReference>
<sequence>MRHEMRRRERQLDEAHVSALLEKGDVCHLAMVDRGEPYLVTLNYGYRDSIMYFHCAMQGRKKDLLECGSRVCFTVVPRHELLAAEKGCDFSMKYESVVGYGAVRVLEDPEEKRRGLAIIMAQYAPGDFVFPDASLARTLVFAVDIEELSGKSNY</sequence>
<evidence type="ECO:0000313" key="2">
    <source>
        <dbReference type="Proteomes" id="UP000008825"/>
    </source>
</evidence>
<protein>
    <submittedName>
        <fullName evidence="1">Flavin nucleotide-binding protein, putative</fullName>
    </submittedName>
</protein>
<reference evidence="1 2" key="1">
    <citation type="submission" date="2008-07" db="EMBL/GenBank/DDBJ databases">
        <title>Complete sequence of Geobacter bemidjiensis BEM.</title>
        <authorList>
            <consortium name="US DOE Joint Genome Institute"/>
            <person name="Lucas S."/>
            <person name="Copeland A."/>
            <person name="Lapidus A."/>
            <person name="Glavina del Rio T."/>
            <person name="Dalin E."/>
            <person name="Tice H."/>
            <person name="Bruce D."/>
            <person name="Goodwin L."/>
            <person name="Pitluck S."/>
            <person name="Kiss H."/>
            <person name="Brettin T."/>
            <person name="Detter J.C."/>
            <person name="Han C."/>
            <person name="Kuske C.R."/>
            <person name="Schmutz J."/>
            <person name="Larimer F."/>
            <person name="Land M."/>
            <person name="Hauser L."/>
            <person name="Kyrpides N."/>
            <person name="Lykidis A."/>
            <person name="Lovley D."/>
            <person name="Richardson P."/>
        </authorList>
    </citation>
    <scope>NUCLEOTIDE SEQUENCE [LARGE SCALE GENOMIC DNA]</scope>
    <source>
        <strain evidence="2">ATCC BAA-1014 / DSM 16622 / JCM 12645 / Bem</strain>
    </source>
</reference>
<dbReference type="Gene3D" id="2.30.110.10">
    <property type="entry name" value="Electron Transport, Fmn-binding Protein, Chain A"/>
    <property type="match status" value="1"/>
</dbReference>
<dbReference type="AlphaFoldDB" id="B5E8Z2"/>
<keyword evidence="2" id="KW-1185">Reference proteome</keyword>
<dbReference type="OrthoDB" id="9794935at2"/>
<proteinExistence type="predicted"/>